<evidence type="ECO:0000256" key="2">
    <source>
        <dbReference type="ARBA" id="ARBA00022946"/>
    </source>
</evidence>
<sequence length="699" mass="80501">MRPALLLGVNNGLPGITRGLSSYPNPKYVNQARSGKENFEKDFERTHVTTSPLQKFILGLGSGILSISTPSRGDMVAVMGEVTGPRALEYIRVRMLESEEGRKILEEKPRISSATVDLESLKSYPEGTLGKAYSNFLHLYGYSPDSRNSVRFVDDKELAYVAQRYREVHDLFHTVFHMPTNMLGEVTVKWVEAIQTRLPMCITGALFGPVRLAPKLTRTYSTKVVLRIDSEMDSKIKNKEINPKHHTGVMNVKCVELPVGVKEGILSEVELNNISHKQVIKHGLELERRLWRREVPPEEHFRTIKKSEAHKYCRNKYFAGVRMEDLDNQMEKKLNRMVDQRLKKLLYNWKRIMYDSFTCFQYLIVRAPSDYATLKRVFNEILLRDKEFKPQSLFDFGSGVGTTLWAANELWGDSLKHYYCVDISKQMNDLARNILESKHYINAPDINKVFFRQFLPASYLPHDIVVSAFTLFELKDCKDRMKTLTTLWNNTSRYLVLIENGTNAGHWLINEARSWLLETSKLYNVECSIFAPCPHELPCPRFQGLGKLTPCNFVVKYYRLPLGSLRRSTATSLFSFLILRKGEKPPQEMTSARIVRNVLRRHKHVVCHLCMNDGKLTTSFFAKKQCESAYACLRQSKWGDVIPEGITLEKQKRIKAGHSIIEESDENKEEDSVDREELISDEESDEEDSENGEKKESEK</sequence>
<comment type="function">
    <text evidence="6">Mitochondrial ribosome (mitoribosome) assembly factor. Binds at the interface of the head and body domains of the mitochondrial small ribosomal subunit (mt-SSU), occluding the mRNA channel and preventing compaction of the head domain towards the body. Probable inactive methyltransferase: retains the characteristic folding and ability to bind S-adenosyl-L-methionine, but it probably lost its methyltransferase activity.</text>
</comment>
<keyword evidence="3" id="KW-0408">Iron</keyword>
<dbReference type="InterPro" id="IPR027540">
    <property type="entry name" value="Coq4_euk"/>
</dbReference>
<dbReference type="Proteomes" id="UP001359485">
    <property type="component" value="Unassembled WGS sequence"/>
</dbReference>
<dbReference type="Pfam" id="PF09243">
    <property type="entry name" value="Rsm22"/>
    <property type="match status" value="1"/>
</dbReference>
<dbReference type="SUPFAM" id="SSF53335">
    <property type="entry name" value="S-adenosyl-L-methionine-dependent methyltransferases"/>
    <property type="match status" value="1"/>
</dbReference>
<keyword evidence="7" id="KW-0456">Lyase</keyword>
<evidence type="ECO:0000256" key="6">
    <source>
        <dbReference type="ARBA" id="ARBA00045681"/>
    </source>
</evidence>
<keyword evidence="7" id="KW-0472">Membrane</keyword>
<dbReference type="Pfam" id="PF05019">
    <property type="entry name" value="Coq4"/>
    <property type="match status" value="1"/>
</dbReference>
<feature type="binding site" evidence="7">
    <location>
        <position position="185"/>
    </location>
    <ligand>
        <name>Zn(2+)</name>
        <dbReference type="ChEBI" id="CHEBI:29105"/>
    </ligand>
</feature>
<dbReference type="Gene3D" id="3.40.50.150">
    <property type="entry name" value="Vaccinia Virus protein VP39"/>
    <property type="match status" value="1"/>
</dbReference>
<evidence type="ECO:0000256" key="1">
    <source>
        <dbReference type="ARBA" id="ARBA00022723"/>
    </source>
</evidence>
<organism evidence="9 10">
    <name type="scientific">Polyplax serrata</name>
    <name type="common">Common mouse louse</name>
    <dbReference type="NCBI Taxonomy" id="468196"/>
    <lineage>
        <taxon>Eukaryota</taxon>
        <taxon>Metazoa</taxon>
        <taxon>Ecdysozoa</taxon>
        <taxon>Arthropoda</taxon>
        <taxon>Hexapoda</taxon>
        <taxon>Insecta</taxon>
        <taxon>Pterygota</taxon>
        <taxon>Neoptera</taxon>
        <taxon>Paraneoptera</taxon>
        <taxon>Psocodea</taxon>
        <taxon>Troctomorpha</taxon>
        <taxon>Phthiraptera</taxon>
        <taxon>Anoplura</taxon>
        <taxon>Polyplacidae</taxon>
        <taxon>Polyplax</taxon>
    </lineage>
</organism>
<dbReference type="EMBL" id="JAWJWF010000045">
    <property type="protein sequence ID" value="KAK6627108.1"/>
    <property type="molecule type" value="Genomic_DNA"/>
</dbReference>
<keyword evidence="1 7" id="KW-0479">Metal-binding</keyword>
<comment type="subunit">
    <text evidence="7">Component of a multi-subunit COQ enzyme complex.</text>
</comment>
<feature type="binding site" evidence="7">
    <location>
        <position position="170"/>
    </location>
    <ligand>
        <name>Zn(2+)</name>
        <dbReference type="ChEBI" id="CHEBI:29105"/>
    </ligand>
</feature>
<keyword evidence="5 7" id="KW-0496">Mitochondrion</keyword>
<gene>
    <name evidence="9" type="ORF">RUM44_009585</name>
</gene>
<keyword evidence="7" id="KW-0862">Zinc</keyword>
<dbReference type="InterPro" id="IPR052571">
    <property type="entry name" value="Mt_RNA_Methyltransferase"/>
</dbReference>
<keyword evidence="2" id="KW-0809">Transit peptide</keyword>
<dbReference type="PANTHER" id="PTHR13184:SF5">
    <property type="entry name" value="METHYLTRANSFERASE-LIKE PROTEIN 17, MITOCHONDRIAL"/>
    <property type="match status" value="1"/>
</dbReference>
<name>A0ABR1ATD2_POLSC</name>
<evidence type="ECO:0000256" key="5">
    <source>
        <dbReference type="ARBA" id="ARBA00023128"/>
    </source>
</evidence>
<dbReference type="InterPro" id="IPR015324">
    <property type="entry name" value="Ribosomal_Rsm22-like"/>
</dbReference>
<protein>
    <recommendedName>
        <fullName evidence="7">Ubiquinone biosynthesis protein COQ4 homolog, mitochondrial</fullName>
    </recommendedName>
    <alternativeName>
        <fullName evidence="7">4-hydroxy-3-methoxy-5-polyprenylbenzoate decarboxylase</fullName>
        <ecNumber evidence="7">4.1.1.130</ecNumber>
    </alternativeName>
    <alternativeName>
        <fullName evidence="7">Coenzyme Q biosynthesis protein 4 homolog</fullName>
    </alternativeName>
</protein>
<evidence type="ECO:0000256" key="7">
    <source>
        <dbReference type="HAMAP-Rule" id="MF_03111"/>
    </source>
</evidence>
<comment type="catalytic activity">
    <reaction evidence="7">
        <text>a 4-hydroxy-3-methoxy-5-(all-trans-polyprenyl)benzoate + H(+) = a 2-methoxy-6-(all-trans-polyprenyl)phenol + CO2</text>
        <dbReference type="Rhea" id="RHEA:81179"/>
        <dbReference type="Rhea" id="RHEA-COMP:9551"/>
        <dbReference type="Rhea" id="RHEA-COMP:10931"/>
        <dbReference type="ChEBI" id="CHEBI:15378"/>
        <dbReference type="ChEBI" id="CHEBI:16526"/>
        <dbReference type="ChEBI" id="CHEBI:62731"/>
        <dbReference type="ChEBI" id="CHEBI:84443"/>
        <dbReference type="EC" id="4.1.1.130"/>
    </reaction>
</comment>
<comment type="pathway">
    <text evidence="7">Cofactor biosynthesis; ubiquinone biosynthesis.</text>
</comment>
<feature type="compositionally biased region" description="Acidic residues" evidence="8">
    <location>
        <begin position="662"/>
        <end position="690"/>
    </location>
</feature>
<dbReference type="PANTHER" id="PTHR13184">
    <property type="entry name" value="37S RIBOSOMAL PROTEIN S22"/>
    <property type="match status" value="1"/>
</dbReference>
<dbReference type="EC" id="4.1.1.130" evidence="7"/>
<reference evidence="9 10" key="1">
    <citation type="submission" date="2023-09" db="EMBL/GenBank/DDBJ databases">
        <title>Genomes of two closely related lineages of the louse Polyplax serrata with different host specificities.</title>
        <authorList>
            <person name="Martinu J."/>
            <person name="Tarabai H."/>
            <person name="Stefka J."/>
            <person name="Hypsa V."/>
        </authorList>
    </citation>
    <scope>NUCLEOTIDE SEQUENCE [LARGE SCALE GENOMIC DNA]</scope>
    <source>
        <strain evidence="9">98ZLc_SE</strain>
    </source>
</reference>
<comment type="similarity">
    <text evidence="7">Belongs to the COQ4 family.</text>
</comment>
<feature type="region of interest" description="Disordered" evidence="8">
    <location>
        <begin position="657"/>
        <end position="699"/>
    </location>
</feature>
<evidence type="ECO:0000256" key="3">
    <source>
        <dbReference type="ARBA" id="ARBA00023004"/>
    </source>
</evidence>
<comment type="function">
    <text evidence="7">Lyase that catalyzes the C1-decarboxylation of 4-hydroxy-3-methoxy-5-(all-trans-polyprenyl)benzoic acid into 2-methoxy-6-(all-trans-polyprenyl)phenol during ubiquinone biosynthesis.</text>
</comment>
<proteinExistence type="inferred from homology"/>
<accession>A0ABR1ATD2</accession>
<dbReference type="InterPro" id="IPR029063">
    <property type="entry name" value="SAM-dependent_MTases_sf"/>
</dbReference>
<comment type="caution">
    <text evidence="9">The sequence shown here is derived from an EMBL/GenBank/DDBJ whole genome shotgun (WGS) entry which is preliminary data.</text>
</comment>
<feature type="binding site" evidence="7">
    <location>
        <position position="173"/>
    </location>
    <ligand>
        <name>Zn(2+)</name>
        <dbReference type="ChEBI" id="CHEBI:29105"/>
    </ligand>
</feature>
<dbReference type="HAMAP" id="MF_03111">
    <property type="entry name" value="Coq4"/>
    <property type="match status" value="1"/>
</dbReference>
<evidence type="ECO:0000313" key="10">
    <source>
        <dbReference type="Proteomes" id="UP001359485"/>
    </source>
</evidence>
<evidence type="ECO:0000256" key="8">
    <source>
        <dbReference type="SAM" id="MobiDB-lite"/>
    </source>
</evidence>
<keyword evidence="7" id="KW-0831">Ubiquinone biosynthesis</keyword>
<keyword evidence="10" id="KW-1185">Reference proteome</keyword>
<dbReference type="InterPro" id="IPR007715">
    <property type="entry name" value="Coq4"/>
</dbReference>
<evidence type="ECO:0000256" key="4">
    <source>
        <dbReference type="ARBA" id="ARBA00023014"/>
    </source>
</evidence>
<keyword evidence="7" id="KW-0999">Mitochondrion inner membrane</keyword>
<comment type="cofactor">
    <cofactor evidence="7">
        <name>Zn(2+)</name>
        <dbReference type="ChEBI" id="CHEBI:29105"/>
    </cofactor>
</comment>
<comment type="subcellular location">
    <subcellularLocation>
        <location evidence="7">Mitochondrion inner membrane</location>
        <topology evidence="7">Peripheral membrane protein</topology>
        <orientation evidence="7">Matrix side</orientation>
    </subcellularLocation>
</comment>
<evidence type="ECO:0000313" key="9">
    <source>
        <dbReference type="EMBL" id="KAK6627108.1"/>
    </source>
</evidence>
<keyword evidence="4" id="KW-0411">Iron-sulfur</keyword>
<feature type="binding site" evidence="7">
    <location>
        <position position="169"/>
    </location>
    <ligand>
        <name>Zn(2+)</name>
        <dbReference type="ChEBI" id="CHEBI:29105"/>
    </ligand>
</feature>